<name>A0ABV8CV74_9STRE</name>
<reference evidence="3" key="1">
    <citation type="journal article" date="2019" name="Int. J. Syst. Evol. Microbiol.">
        <title>The Global Catalogue of Microorganisms (GCM) 10K type strain sequencing project: providing services to taxonomists for standard genome sequencing and annotation.</title>
        <authorList>
            <consortium name="The Broad Institute Genomics Platform"/>
            <consortium name="The Broad Institute Genome Sequencing Center for Infectious Disease"/>
            <person name="Wu L."/>
            <person name="Ma J."/>
        </authorList>
    </citation>
    <scope>NUCLEOTIDE SEQUENCE [LARGE SCALE GENOMIC DNA]</scope>
    <source>
        <strain evidence="3">CCUG 67170</strain>
    </source>
</reference>
<keyword evidence="1" id="KW-1133">Transmembrane helix</keyword>
<evidence type="ECO:0000313" key="3">
    <source>
        <dbReference type="Proteomes" id="UP001595807"/>
    </source>
</evidence>
<feature type="transmembrane region" description="Helical" evidence="1">
    <location>
        <begin position="86"/>
        <end position="104"/>
    </location>
</feature>
<feature type="transmembrane region" description="Helical" evidence="1">
    <location>
        <begin position="164"/>
        <end position="181"/>
    </location>
</feature>
<keyword evidence="1" id="KW-0472">Membrane</keyword>
<feature type="transmembrane region" description="Helical" evidence="1">
    <location>
        <begin position="481"/>
        <end position="503"/>
    </location>
</feature>
<feature type="transmembrane region" description="Helical" evidence="1">
    <location>
        <begin position="187"/>
        <end position="205"/>
    </location>
</feature>
<dbReference type="RefSeq" id="WP_380426042.1">
    <property type="nucleotide sequence ID" value="NZ_JBHRZV010000032.1"/>
</dbReference>
<keyword evidence="1" id="KW-0812">Transmembrane</keyword>
<sequence length="590" mass="68373">MRDKKDIIFFIAIFFVIVFKIKLLLDSPLALNVNTGFDDLLQIKNSLSIVSGDWLGKEYFFTTMAKNVSYPFFLAISNFFNLPYGFSYGIFISISCLIFLKAIAPIFNSRIKLFFIFIFIMFVPISFDATYRIYRNSLVPWSVLMILSSFIAIYIRREYNIKKLIPWSIIGFFALGFFWYLREDSIWITPFFIVVIPIFFTSYYLRSGQIKKVLIKTLVIVFPLFGIGVFGSLISFKNYQEYGIWAVNDRTATEAPKLMSLIYKIDDGSNTDKDVWASRKSFELAIDASPTLKKYEEIILSSYGLWAGDEADIKGDISYWALRFAFEEDGLYHNNAEKTNEVYKKSYSELQDAFEKGILKKKKGIYLSSQTGAFQLSDFRQTLAMSLPVTKEFLSYTNTSLSENYLNYSSLSNSDLIYFENILNTNLPRTDEQLLNLELPINYENYSLDLASVDNEVVLVNNNIKRSRKNSFQIQNTITSFYIKLSPLLVIVSFLGYLILIFDIFNIKNRFSLEIFLIITGCVLLGFVNIFVVVLFSRWLASEPTSYIFGYYASSSYLLYSLAMLLGMFYFFEVISKLKFFKKFIFSKIS</sequence>
<accession>A0ABV8CV74</accession>
<keyword evidence="3" id="KW-1185">Reference proteome</keyword>
<dbReference type="EMBL" id="JBHRZV010000032">
    <property type="protein sequence ID" value="MFC3927947.1"/>
    <property type="molecule type" value="Genomic_DNA"/>
</dbReference>
<feature type="transmembrane region" description="Helical" evidence="1">
    <location>
        <begin position="515"/>
        <end position="537"/>
    </location>
</feature>
<feature type="transmembrane region" description="Helical" evidence="1">
    <location>
        <begin position="7"/>
        <end position="25"/>
    </location>
</feature>
<evidence type="ECO:0000313" key="2">
    <source>
        <dbReference type="EMBL" id="MFC3927947.1"/>
    </source>
</evidence>
<feature type="transmembrane region" description="Helical" evidence="1">
    <location>
        <begin position="111"/>
        <end position="131"/>
    </location>
</feature>
<comment type="caution">
    <text evidence="2">The sequence shown here is derived from an EMBL/GenBank/DDBJ whole genome shotgun (WGS) entry which is preliminary data.</text>
</comment>
<evidence type="ECO:0000256" key="1">
    <source>
        <dbReference type="SAM" id="Phobius"/>
    </source>
</evidence>
<dbReference type="Proteomes" id="UP001595807">
    <property type="component" value="Unassembled WGS sequence"/>
</dbReference>
<evidence type="ECO:0008006" key="4">
    <source>
        <dbReference type="Google" id="ProtNLM"/>
    </source>
</evidence>
<feature type="transmembrane region" description="Helical" evidence="1">
    <location>
        <begin position="557"/>
        <end position="575"/>
    </location>
</feature>
<feature type="transmembrane region" description="Helical" evidence="1">
    <location>
        <begin position="217"/>
        <end position="236"/>
    </location>
</feature>
<proteinExistence type="predicted"/>
<organism evidence="2 3">
    <name type="scientific">Streptococcus caprae</name>
    <dbReference type="NCBI Taxonomy" id="1640501"/>
    <lineage>
        <taxon>Bacteria</taxon>
        <taxon>Bacillati</taxon>
        <taxon>Bacillota</taxon>
        <taxon>Bacilli</taxon>
        <taxon>Lactobacillales</taxon>
        <taxon>Streptococcaceae</taxon>
        <taxon>Streptococcus</taxon>
    </lineage>
</organism>
<protein>
    <recommendedName>
        <fullName evidence="4">MFS transporter</fullName>
    </recommendedName>
</protein>
<feature type="transmembrane region" description="Helical" evidence="1">
    <location>
        <begin position="137"/>
        <end position="155"/>
    </location>
</feature>
<gene>
    <name evidence="2" type="ORF">ACFORF_04920</name>
</gene>